<gene>
    <name evidence="3" type="ORF">LVIROSA_LOCUS2813</name>
</gene>
<dbReference type="Pfam" id="PF00462">
    <property type="entry name" value="Glutaredoxin"/>
    <property type="match status" value="1"/>
</dbReference>
<dbReference type="InterPro" id="IPR036249">
    <property type="entry name" value="Thioredoxin-like_sf"/>
</dbReference>
<reference evidence="3 4" key="1">
    <citation type="submission" date="2022-01" db="EMBL/GenBank/DDBJ databases">
        <authorList>
            <person name="Xiong W."/>
            <person name="Schranz E."/>
        </authorList>
    </citation>
    <scope>NUCLEOTIDE SEQUENCE [LARGE SCALE GENOMIC DNA]</scope>
</reference>
<accession>A0AAU9LNF5</accession>
<dbReference type="PANTHER" id="PTHR46361:SF3">
    <property type="entry name" value="ELECTRON CARRIER_ PROTEIN DISULFIDE OXIDOREDUCTASE"/>
    <property type="match status" value="1"/>
</dbReference>
<feature type="region of interest" description="Disordered" evidence="1">
    <location>
        <begin position="165"/>
        <end position="207"/>
    </location>
</feature>
<dbReference type="Pfam" id="PF04784">
    <property type="entry name" value="DUF547"/>
    <property type="match status" value="1"/>
</dbReference>
<dbReference type="InterPro" id="IPR002109">
    <property type="entry name" value="Glutaredoxin"/>
</dbReference>
<dbReference type="InterPro" id="IPR000591">
    <property type="entry name" value="DEP_dom"/>
</dbReference>
<evidence type="ECO:0000256" key="1">
    <source>
        <dbReference type="SAM" id="MobiDB-lite"/>
    </source>
</evidence>
<dbReference type="SUPFAM" id="SSF46785">
    <property type="entry name" value="Winged helix' DNA-binding domain"/>
    <property type="match status" value="1"/>
</dbReference>
<protein>
    <recommendedName>
        <fullName evidence="2">DEP domain-containing protein</fullName>
    </recommendedName>
</protein>
<dbReference type="SUPFAM" id="SSF52833">
    <property type="entry name" value="Thioredoxin-like"/>
    <property type="match status" value="1"/>
</dbReference>
<proteinExistence type="predicted"/>
<dbReference type="PANTHER" id="PTHR46361">
    <property type="entry name" value="ELECTRON CARRIER/ PROTEIN DISULFIDE OXIDOREDUCTASE"/>
    <property type="match status" value="1"/>
</dbReference>
<feature type="compositionally biased region" description="Polar residues" evidence="1">
    <location>
        <begin position="10"/>
        <end position="19"/>
    </location>
</feature>
<comment type="caution">
    <text evidence="3">The sequence shown here is derived from an EMBL/GenBank/DDBJ whole genome shotgun (WGS) entry which is preliminary data.</text>
</comment>
<dbReference type="Proteomes" id="UP001157418">
    <property type="component" value="Unassembled WGS sequence"/>
</dbReference>
<evidence type="ECO:0000259" key="2">
    <source>
        <dbReference type="PROSITE" id="PS50186"/>
    </source>
</evidence>
<dbReference type="AlphaFoldDB" id="A0AAU9LNF5"/>
<feature type="domain" description="DEP" evidence="2">
    <location>
        <begin position="337"/>
        <end position="410"/>
    </location>
</feature>
<sequence>MEDKEKDNSINDTTLNSITKEGEGEILDCIKDTEEEEDREYSSETVKVDHQPTEKLETEAHHIQEESSKDVRHVTCAEDGEKIGDDLNNHEGISKSSLSEKTEENQTDPKDNTCSKEEEGLVVDGTWEPIMEANPGKVSVLTKFVKLKSLYAVSNVFHRLSRKTDVQNDSDENNKNIKEVKTDERESQEITPEKDQDEGKKKEASLSLESPKSIAMKGRVVLYTRLWCADCKEARLFLRKRRLRYLEINVDVYPGRKLELEKMTGSSDVPRVFFNQFPIGGLNELKGLDESGKLQEKIEYVTSQGPSPKGPLPPFSGEDDVSSRGIVDELAVIVRKMKESIVVKDRFYKFRRVTNCFLGSEAVDFLSEDQLLEREEAIEFARKLAKELFFRHVLEENTFEDGNHLYRFLDQDPVISQCQNIPRGIIQSKRQPLVEVSHRLRFLLYAILEAYISEDGRHVAYRTIHGSEEFARFLRIAEELQRIDLNRTAKEERLAFFINLYNLMAIHAILVWDIYNGILRGNQRPPYTLIKPFGIYDRRFKVSLPYAEPLIHFALVSGNRSAPALRCYSPKNIDVELVEAAHDFLQSGAFVLHVDSMTISVTKILKWYSVDFGKNAVEVLKHAANYLEVEKTRTLLELLNNSQLKVVYQPYDWRLNS</sequence>
<name>A0AAU9LNF5_9ASTR</name>
<feature type="compositionally biased region" description="Basic and acidic residues" evidence="1">
    <location>
        <begin position="165"/>
        <end position="204"/>
    </location>
</feature>
<dbReference type="GO" id="GO:0035556">
    <property type="term" value="P:intracellular signal transduction"/>
    <property type="evidence" value="ECO:0007669"/>
    <property type="project" value="InterPro"/>
</dbReference>
<feature type="compositionally biased region" description="Basic and acidic residues" evidence="1">
    <location>
        <begin position="40"/>
        <end position="119"/>
    </location>
</feature>
<dbReference type="Pfam" id="PF00610">
    <property type="entry name" value="DEP"/>
    <property type="match status" value="1"/>
</dbReference>
<evidence type="ECO:0000313" key="4">
    <source>
        <dbReference type="Proteomes" id="UP001157418"/>
    </source>
</evidence>
<keyword evidence="4" id="KW-1185">Reference proteome</keyword>
<dbReference type="Gene3D" id="1.10.10.10">
    <property type="entry name" value="Winged helix-like DNA-binding domain superfamily/Winged helix DNA-binding domain"/>
    <property type="match status" value="1"/>
</dbReference>
<dbReference type="CDD" id="cd04371">
    <property type="entry name" value="DEP"/>
    <property type="match status" value="1"/>
</dbReference>
<dbReference type="Gene3D" id="3.40.30.10">
    <property type="entry name" value="Glutaredoxin"/>
    <property type="match status" value="1"/>
</dbReference>
<organism evidence="3 4">
    <name type="scientific">Lactuca virosa</name>
    <dbReference type="NCBI Taxonomy" id="75947"/>
    <lineage>
        <taxon>Eukaryota</taxon>
        <taxon>Viridiplantae</taxon>
        <taxon>Streptophyta</taxon>
        <taxon>Embryophyta</taxon>
        <taxon>Tracheophyta</taxon>
        <taxon>Spermatophyta</taxon>
        <taxon>Magnoliopsida</taxon>
        <taxon>eudicotyledons</taxon>
        <taxon>Gunneridae</taxon>
        <taxon>Pentapetalae</taxon>
        <taxon>asterids</taxon>
        <taxon>campanulids</taxon>
        <taxon>Asterales</taxon>
        <taxon>Asteraceae</taxon>
        <taxon>Cichorioideae</taxon>
        <taxon>Cichorieae</taxon>
        <taxon>Lactucinae</taxon>
        <taxon>Lactuca</taxon>
    </lineage>
</organism>
<feature type="compositionally biased region" description="Basic and acidic residues" evidence="1">
    <location>
        <begin position="20"/>
        <end position="32"/>
    </location>
</feature>
<dbReference type="InterPro" id="IPR036388">
    <property type="entry name" value="WH-like_DNA-bd_sf"/>
</dbReference>
<dbReference type="InterPro" id="IPR036390">
    <property type="entry name" value="WH_DNA-bd_sf"/>
</dbReference>
<dbReference type="SMART" id="SM00049">
    <property type="entry name" value="DEP"/>
    <property type="match status" value="1"/>
</dbReference>
<dbReference type="PROSITE" id="PS51354">
    <property type="entry name" value="GLUTAREDOXIN_2"/>
    <property type="match status" value="1"/>
</dbReference>
<feature type="region of interest" description="Disordered" evidence="1">
    <location>
        <begin position="1"/>
        <end position="120"/>
    </location>
</feature>
<evidence type="ECO:0000313" key="3">
    <source>
        <dbReference type="EMBL" id="CAH1414931.1"/>
    </source>
</evidence>
<dbReference type="EMBL" id="CAKMRJ010000001">
    <property type="protein sequence ID" value="CAH1414931.1"/>
    <property type="molecule type" value="Genomic_DNA"/>
</dbReference>
<dbReference type="PROSITE" id="PS50186">
    <property type="entry name" value="DEP"/>
    <property type="match status" value="1"/>
</dbReference>
<dbReference type="InterPro" id="IPR006869">
    <property type="entry name" value="DUF547"/>
</dbReference>